<feature type="compositionally biased region" description="Polar residues" evidence="1">
    <location>
        <begin position="19"/>
        <end position="30"/>
    </location>
</feature>
<protein>
    <recommendedName>
        <fullName evidence="2">NTF2 domain-containing protein</fullName>
    </recommendedName>
</protein>
<dbReference type="AlphaFoldDB" id="A0A834RIT7"/>
<dbReference type="RefSeq" id="XP_001937518.2">
    <property type="nucleotide sequence ID" value="XM_001937483.2"/>
</dbReference>
<name>A0A834RIT7_9PLEO</name>
<dbReference type="InterPro" id="IPR018222">
    <property type="entry name" value="Nuclear_transport_factor_2_euk"/>
</dbReference>
<feature type="domain" description="NTF2" evidence="2">
    <location>
        <begin position="55"/>
        <end position="82"/>
    </location>
</feature>
<dbReference type="KEGG" id="ptrr:6345458"/>
<dbReference type="GeneID" id="6345458"/>
<evidence type="ECO:0000256" key="1">
    <source>
        <dbReference type="SAM" id="MobiDB-lite"/>
    </source>
</evidence>
<gene>
    <name evidence="3" type="ORF">PtrM4_041970</name>
</gene>
<dbReference type="Gene3D" id="3.10.450.50">
    <property type="match status" value="1"/>
</dbReference>
<organism evidence="3 4">
    <name type="scientific">Pyrenophora tritici-repentis</name>
    <dbReference type="NCBI Taxonomy" id="45151"/>
    <lineage>
        <taxon>Eukaryota</taxon>
        <taxon>Fungi</taxon>
        <taxon>Dikarya</taxon>
        <taxon>Ascomycota</taxon>
        <taxon>Pezizomycotina</taxon>
        <taxon>Dothideomycetes</taxon>
        <taxon>Pleosporomycetidae</taxon>
        <taxon>Pleosporales</taxon>
        <taxon>Pleosporineae</taxon>
        <taxon>Pleosporaceae</taxon>
        <taxon>Pyrenophora</taxon>
    </lineage>
</organism>
<dbReference type="Proteomes" id="UP000245464">
    <property type="component" value="Chromosome 10"/>
</dbReference>
<proteinExistence type="predicted"/>
<dbReference type="InterPro" id="IPR032710">
    <property type="entry name" value="NTF2-like_dom_sf"/>
</dbReference>
<feature type="region of interest" description="Disordered" evidence="1">
    <location>
        <begin position="1"/>
        <end position="49"/>
    </location>
</feature>
<evidence type="ECO:0000313" key="4">
    <source>
        <dbReference type="Proteomes" id="UP000245464"/>
    </source>
</evidence>
<dbReference type="EMBL" id="NQIK02000010">
    <property type="protein sequence ID" value="KAF7564763.1"/>
    <property type="molecule type" value="Genomic_DNA"/>
</dbReference>
<dbReference type="SUPFAM" id="SSF54427">
    <property type="entry name" value="NTF2-like"/>
    <property type="match status" value="1"/>
</dbReference>
<reference evidence="3" key="1">
    <citation type="journal article" date="2018" name="BMC Genomics">
        <title>Comparative genomics of the wheat fungal pathogen Pyrenophora tritici-repentis reveals chromosomal variations and genome plasticity.</title>
        <authorList>
            <person name="Moolhuijzen P."/>
            <person name="See P.T."/>
            <person name="Hane J.K."/>
            <person name="Shi G."/>
            <person name="Liu Z."/>
            <person name="Oliver R.P."/>
            <person name="Moffat C.S."/>
        </authorList>
    </citation>
    <scope>NUCLEOTIDE SEQUENCE [LARGE SCALE GENOMIC DNA]</scope>
    <source>
        <strain evidence="3">M4</strain>
    </source>
</reference>
<evidence type="ECO:0000313" key="3">
    <source>
        <dbReference type="EMBL" id="KAF7564763.1"/>
    </source>
</evidence>
<feature type="compositionally biased region" description="Low complexity" evidence="1">
    <location>
        <begin position="31"/>
        <end position="48"/>
    </location>
</feature>
<sequence>MASTEPSGPVNGNYAPQAYENSYSTGASNFTPSQQPTASQPAQQAAASEIPKDEVGWYFVEQYYTTLSKNPNQLYLFYNKRSQYVSGVEEDKVNVCQGQKVC</sequence>
<accession>A0A834RIT7</accession>
<comment type="caution">
    <text evidence="3">The sequence shown here is derived from an EMBL/GenBank/DDBJ whole genome shotgun (WGS) entry which is preliminary data.</text>
</comment>
<evidence type="ECO:0000259" key="2">
    <source>
        <dbReference type="PROSITE" id="PS50177"/>
    </source>
</evidence>
<dbReference type="PROSITE" id="PS50177">
    <property type="entry name" value="NTF2_DOMAIN"/>
    <property type="match status" value="1"/>
</dbReference>